<reference evidence="1 2" key="1">
    <citation type="journal article" date="2014" name="Genome Announc.">
        <title>Complete Genome Sequence of Pseudomonas sp. Strain TKP, Isolated from a gamma-Hexachlorocyclohexane-Degrading Mixed Culture.</title>
        <authorList>
            <person name="Ohtsubo Y."/>
            <person name="Kishida K."/>
            <person name="Sato T."/>
            <person name="Tabata M."/>
            <person name="Kawasumi T."/>
            <person name="Ogura Y."/>
            <person name="Hayashi T."/>
            <person name="Tsuda M."/>
            <person name="Nagata Y."/>
        </authorList>
    </citation>
    <scope>NUCLEOTIDE SEQUENCE [LARGE SCALE GENOMIC DNA]</scope>
    <source>
        <strain evidence="1 2">TKP</strain>
    </source>
</reference>
<organism evidence="1 2">
    <name type="scientific">Pseudomonas gorinensis</name>
    <dbReference type="NCBI Taxonomy" id="3240790"/>
    <lineage>
        <taxon>Bacteria</taxon>
        <taxon>Pseudomonadati</taxon>
        <taxon>Pseudomonadota</taxon>
        <taxon>Gammaproteobacteria</taxon>
        <taxon>Pseudomonadales</taxon>
        <taxon>Pseudomonadaceae</taxon>
        <taxon>Pseudomonas</taxon>
    </lineage>
</organism>
<dbReference type="Proteomes" id="UP000018725">
    <property type="component" value="Chromosome"/>
</dbReference>
<protein>
    <submittedName>
        <fullName evidence="1">Uncharacterized protein</fullName>
    </submittedName>
</protein>
<accession>A0ACA7PAH6</accession>
<sequence length="44" mass="5015">MGIDQNQIKVLLESRQQVLETKAPVSSMEQQISQLIERITGMDQ</sequence>
<gene>
    <name evidence="1" type="ORF">U771_22445</name>
</gene>
<proteinExistence type="predicted"/>
<name>A0ACA7PAH6_9PSED</name>
<evidence type="ECO:0000313" key="1">
    <source>
        <dbReference type="EMBL" id="AHC36981.1"/>
    </source>
</evidence>
<keyword evidence="2" id="KW-1185">Reference proteome</keyword>
<dbReference type="EMBL" id="CP006852">
    <property type="protein sequence ID" value="AHC36981.1"/>
    <property type="molecule type" value="Genomic_DNA"/>
</dbReference>
<evidence type="ECO:0000313" key="2">
    <source>
        <dbReference type="Proteomes" id="UP000018725"/>
    </source>
</evidence>